<dbReference type="EMBL" id="FN653024">
    <property type="protein sequence ID" value="CBY23973.1"/>
    <property type="molecule type" value="Genomic_DNA"/>
</dbReference>
<reference evidence="1 2" key="1">
    <citation type="journal article" date="2010" name="Science">
        <title>Plasticity of animal genome architecture unmasked by rapid evolution of a pelagic tunicate.</title>
        <authorList>
            <person name="Denoeud F."/>
            <person name="Henriet S."/>
            <person name="Mungpakdee S."/>
            <person name="Aury J.M."/>
            <person name="Da Silva C."/>
            <person name="Brinkmann H."/>
            <person name="Mikhaleva J."/>
            <person name="Olsen L.C."/>
            <person name="Jubin C."/>
            <person name="Canestro C."/>
            <person name="Bouquet J.M."/>
            <person name="Danks G."/>
            <person name="Poulain J."/>
            <person name="Campsteijn C."/>
            <person name="Adamski M."/>
            <person name="Cross I."/>
            <person name="Yadetie F."/>
            <person name="Muffato M."/>
            <person name="Louis A."/>
            <person name="Butcher S."/>
            <person name="Tsagkogeorga G."/>
            <person name="Konrad A."/>
            <person name="Singh S."/>
            <person name="Jensen M.F."/>
            <person name="Cong E.H."/>
            <person name="Eikeseth-Otteraa H."/>
            <person name="Noel B."/>
            <person name="Anthouard V."/>
            <person name="Porcel B.M."/>
            <person name="Kachouri-Lafond R."/>
            <person name="Nishino A."/>
            <person name="Ugolini M."/>
            <person name="Chourrout P."/>
            <person name="Nishida H."/>
            <person name="Aasland R."/>
            <person name="Huzurbazar S."/>
            <person name="Westhof E."/>
            <person name="Delsuc F."/>
            <person name="Lehrach H."/>
            <person name="Reinhardt R."/>
            <person name="Weissenbach J."/>
            <person name="Roy S.W."/>
            <person name="Artiguenave F."/>
            <person name="Postlethwait J.H."/>
            <person name="Manak J.R."/>
            <person name="Thompson E.M."/>
            <person name="Jaillon O."/>
            <person name="Du Pasquier L."/>
            <person name="Boudinot P."/>
            <person name="Liberles D.A."/>
            <person name="Volff J.N."/>
            <person name="Philippe H."/>
            <person name="Lenhard B."/>
            <person name="Roest Crollius H."/>
            <person name="Wincker P."/>
            <person name="Chourrout D."/>
        </authorList>
    </citation>
    <scope>NUCLEOTIDE SEQUENCE [LARGE SCALE GENOMIC DNA]</scope>
</reference>
<dbReference type="AlphaFoldDB" id="E4X4I3"/>
<organism evidence="1 2">
    <name type="scientific">Oikopleura dioica</name>
    <name type="common">Tunicate</name>
    <dbReference type="NCBI Taxonomy" id="34765"/>
    <lineage>
        <taxon>Eukaryota</taxon>
        <taxon>Metazoa</taxon>
        <taxon>Chordata</taxon>
        <taxon>Tunicata</taxon>
        <taxon>Appendicularia</taxon>
        <taxon>Copelata</taxon>
        <taxon>Oikopleuridae</taxon>
        <taxon>Oikopleura</taxon>
    </lineage>
</organism>
<sequence length="86" mass="10158">MFRAGQDPKMMTEEEREIFFQRDESFTERFSDFWQSAPLVKKVREFDALGKYSSFHNSVFNYGPLMIIAVYYMAHSNRFSVVSSGH</sequence>
<gene>
    <name evidence="1" type="ORF">GSOID_T00001310001</name>
</gene>
<dbReference type="Proteomes" id="UP000001307">
    <property type="component" value="Unassembled WGS sequence"/>
</dbReference>
<keyword evidence="2" id="KW-1185">Reference proteome</keyword>
<name>E4X4I3_OIKDI</name>
<evidence type="ECO:0000313" key="1">
    <source>
        <dbReference type="EMBL" id="CBY23973.1"/>
    </source>
</evidence>
<protein>
    <submittedName>
        <fullName evidence="1">Uncharacterized protein</fullName>
    </submittedName>
</protein>
<dbReference type="InParanoid" id="E4X4I3"/>
<evidence type="ECO:0000313" key="2">
    <source>
        <dbReference type="Proteomes" id="UP000001307"/>
    </source>
</evidence>
<accession>E4X4I3</accession>
<proteinExistence type="predicted"/>